<evidence type="ECO:0000256" key="3">
    <source>
        <dbReference type="ARBA" id="ARBA00022729"/>
    </source>
</evidence>
<gene>
    <name evidence="5" type="ORF">JIG36_22180</name>
</gene>
<protein>
    <submittedName>
        <fullName evidence="5">ABC transporter substrate-binding protein</fullName>
    </submittedName>
</protein>
<keyword evidence="3" id="KW-0732">Signal</keyword>
<dbReference type="Pfam" id="PF13407">
    <property type="entry name" value="Peripla_BP_4"/>
    <property type="match status" value="1"/>
</dbReference>
<dbReference type="PROSITE" id="PS51257">
    <property type="entry name" value="PROKAR_LIPOPROTEIN"/>
    <property type="match status" value="1"/>
</dbReference>
<evidence type="ECO:0000256" key="2">
    <source>
        <dbReference type="ARBA" id="ARBA00007639"/>
    </source>
</evidence>
<dbReference type="RefSeq" id="WP_203378297.1">
    <property type="nucleotide sequence ID" value="NZ_JAENHP010000007.1"/>
</dbReference>
<comment type="caution">
    <text evidence="5">The sequence shown here is derived from an EMBL/GenBank/DDBJ whole genome shotgun (WGS) entry which is preliminary data.</text>
</comment>
<dbReference type="CDD" id="cd06309">
    <property type="entry name" value="PBP1_galactofuranose_YtfQ-like"/>
    <property type="match status" value="1"/>
</dbReference>
<evidence type="ECO:0000259" key="4">
    <source>
        <dbReference type="Pfam" id="PF13407"/>
    </source>
</evidence>
<dbReference type="Proteomes" id="UP000632138">
    <property type="component" value="Unassembled WGS sequence"/>
</dbReference>
<proteinExistence type="inferred from homology"/>
<dbReference type="EMBL" id="JAENHP010000007">
    <property type="protein sequence ID" value="MBM2618272.1"/>
    <property type="molecule type" value="Genomic_DNA"/>
</dbReference>
<evidence type="ECO:0000256" key="1">
    <source>
        <dbReference type="ARBA" id="ARBA00004196"/>
    </source>
</evidence>
<comment type="similarity">
    <text evidence="2">Belongs to the bacterial solute-binding protein 2 family.</text>
</comment>
<dbReference type="PANTHER" id="PTHR46847:SF3">
    <property type="entry name" value="GALACTOFURANOSE-BINDING PROTEIN YTFQ"/>
    <property type="match status" value="1"/>
</dbReference>
<dbReference type="SUPFAM" id="SSF53822">
    <property type="entry name" value="Periplasmic binding protein-like I"/>
    <property type="match status" value="1"/>
</dbReference>
<reference evidence="5 6" key="1">
    <citation type="submission" date="2021-01" db="EMBL/GenBank/DDBJ databases">
        <title>Actinoplanes sp. nov. LDG1-06 isolated from lichen.</title>
        <authorList>
            <person name="Saeng-In P."/>
            <person name="Phongsopitanun W."/>
            <person name="Kanchanasin P."/>
            <person name="Yuki M."/>
            <person name="Kudo T."/>
            <person name="Ohkuma M."/>
            <person name="Tanasupawat S."/>
        </authorList>
    </citation>
    <scope>NUCLEOTIDE SEQUENCE [LARGE SCALE GENOMIC DNA]</scope>
    <source>
        <strain evidence="5 6">LDG1-06</strain>
    </source>
</reference>
<dbReference type="InterPro" id="IPR028082">
    <property type="entry name" value="Peripla_BP_I"/>
</dbReference>
<dbReference type="Gene3D" id="3.40.50.2300">
    <property type="match status" value="2"/>
</dbReference>
<accession>A0ABS2AEL7</accession>
<sequence>MRVRTHLRWIATAGAAALLVSGCSVDSGGSSEGGAAAGAASPAANCAIATAADPGNSQPADDTPIAENAPKLAQKDTYRVAFSQNANNGAWRIAETQSMQDEAKRLGYQIQVTDAQNNQSKQIQDIRSLIAQKPDALFVAPMTEEIGTVIGEAKADGIPVFLIDRTVSDSQAKAGTDYVTTIVSDFVQEGKRAAYALAKATGGTGKVIALEGTTGSSSAVDRKKGFEDALKECPGLELVATQDADNQRARAQDITESLLQANPDVTAVYAQGDDMAMGAIAAIRAAGKVPGKDILVVSGDGSKEALQAIVDGTMAANVECNPRFGPKAFEIMKQYAAGDDVPTKILNEDRLFDASNAAEFVNQAY</sequence>
<dbReference type="InterPro" id="IPR025997">
    <property type="entry name" value="SBP_2_dom"/>
</dbReference>
<evidence type="ECO:0000313" key="6">
    <source>
        <dbReference type="Proteomes" id="UP000632138"/>
    </source>
</evidence>
<evidence type="ECO:0000313" key="5">
    <source>
        <dbReference type="EMBL" id="MBM2618272.1"/>
    </source>
</evidence>
<organism evidence="5 6">
    <name type="scientific">Paractinoplanes ovalisporus</name>
    <dbReference type="NCBI Taxonomy" id="2810368"/>
    <lineage>
        <taxon>Bacteria</taxon>
        <taxon>Bacillati</taxon>
        <taxon>Actinomycetota</taxon>
        <taxon>Actinomycetes</taxon>
        <taxon>Micromonosporales</taxon>
        <taxon>Micromonosporaceae</taxon>
        <taxon>Paractinoplanes</taxon>
    </lineage>
</organism>
<name>A0ABS2AEL7_9ACTN</name>
<keyword evidence="6" id="KW-1185">Reference proteome</keyword>
<feature type="domain" description="Periplasmic binding protein" evidence="4">
    <location>
        <begin position="81"/>
        <end position="339"/>
    </location>
</feature>
<comment type="subcellular location">
    <subcellularLocation>
        <location evidence="1">Cell envelope</location>
    </subcellularLocation>
</comment>
<dbReference type="PANTHER" id="PTHR46847">
    <property type="entry name" value="D-ALLOSE-BINDING PERIPLASMIC PROTEIN-RELATED"/>
    <property type="match status" value="1"/>
</dbReference>